<evidence type="ECO:0000256" key="1">
    <source>
        <dbReference type="SAM" id="Phobius"/>
    </source>
</evidence>
<keyword evidence="3" id="KW-1185">Reference proteome</keyword>
<sequence length="142" mass="16138">MIDKIRDNLKYIFPVLIIIVIIGLVLSRMYQPKPAVPTPEVQISAAEAVNYIGTPAKVCGNVVSADYIREIDGNPTFLNFEKPYPSQLFTAVIWEEDRSKWSSPPQQKFAKGHICVIGIVEMHERTPQIIVKEPEQIEFQKN</sequence>
<dbReference type="AlphaFoldDB" id="A0A2A2G7T4"/>
<proteinExistence type="predicted"/>
<evidence type="ECO:0000313" key="2">
    <source>
        <dbReference type="EMBL" id="PAU93816.1"/>
    </source>
</evidence>
<dbReference type="RefSeq" id="WP_095606492.1">
    <property type="nucleotide sequence ID" value="NZ_NSKE01000006.1"/>
</dbReference>
<accession>A0A2A2G7T4</accession>
<evidence type="ECO:0008006" key="4">
    <source>
        <dbReference type="Google" id="ProtNLM"/>
    </source>
</evidence>
<keyword evidence="1" id="KW-1133">Transmembrane helix</keyword>
<evidence type="ECO:0000313" key="3">
    <source>
        <dbReference type="Proteomes" id="UP000218831"/>
    </source>
</evidence>
<gene>
    <name evidence="2" type="ORF">CK503_09075</name>
</gene>
<feature type="transmembrane region" description="Helical" evidence="1">
    <location>
        <begin position="12"/>
        <end position="30"/>
    </location>
</feature>
<reference evidence="2 3" key="1">
    <citation type="submission" date="2017-08" db="EMBL/GenBank/DDBJ databases">
        <title>Aliifodinibius alkalisoli sp. nov., isolated from saline alkaline soil.</title>
        <authorList>
            <person name="Liu D."/>
            <person name="Zhang G."/>
        </authorList>
    </citation>
    <scope>NUCLEOTIDE SEQUENCE [LARGE SCALE GENOMIC DNA]</scope>
    <source>
        <strain evidence="2 3">WN023</strain>
    </source>
</reference>
<dbReference type="EMBL" id="NSKE01000006">
    <property type="protein sequence ID" value="PAU93816.1"/>
    <property type="molecule type" value="Genomic_DNA"/>
</dbReference>
<dbReference type="OrthoDB" id="1524522at2"/>
<comment type="caution">
    <text evidence="2">The sequence shown here is derived from an EMBL/GenBank/DDBJ whole genome shotgun (WGS) entry which is preliminary data.</text>
</comment>
<organism evidence="2 3">
    <name type="scientific">Fodinibius salipaludis</name>
    <dbReference type="NCBI Taxonomy" id="2032627"/>
    <lineage>
        <taxon>Bacteria</taxon>
        <taxon>Pseudomonadati</taxon>
        <taxon>Balneolota</taxon>
        <taxon>Balneolia</taxon>
        <taxon>Balneolales</taxon>
        <taxon>Balneolaceae</taxon>
        <taxon>Fodinibius</taxon>
    </lineage>
</organism>
<keyword evidence="1" id="KW-0812">Transmembrane</keyword>
<protein>
    <recommendedName>
        <fullName evidence="4">DNA-binding protein</fullName>
    </recommendedName>
</protein>
<dbReference type="Proteomes" id="UP000218831">
    <property type="component" value="Unassembled WGS sequence"/>
</dbReference>
<name>A0A2A2G7T4_9BACT</name>
<keyword evidence="1" id="KW-0472">Membrane</keyword>